<keyword evidence="1" id="KW-0472">Membrane</keyword>
<feature type="transmembrane region" description="Helical" evidence="1">
    <location>
        <begin position="125"/>
        <end position="147"/>
    </location>
</feature>
<keyword evidence="1" id="KW-0812">Transmembrane</keyword>
<evidence type="ECO:0000313" key="2">
    <source>
        <dbReference type="EMBL" id="GKV39778.1"/>
    </source>
</evidence>
<keyword evidence="3" id="KW-1185">Reference proteome</keyword>
<gene>
    <name evidence="2" type="ORF">SLEP1_g47496</name>
</gene>
<proteinExistence type="predicted"/>
<comment type="caution">
    <text evidence="2">The sequence shown here is derived from an EMBL/GenBank/DDBJ whole genome shotgun (WGS) entry which is preliminary data.</text>
</comment>
<name>A0AAV5LRH8_9ROSI</name>
<dbReference type="PANTHER" id="PTHR36789">
    <property type="entry name" value="TRANSMEMBRANE PROTEIN"/>
    <property type="match status" value="1"/>
</dbReference>
<dbReference type="PANTHER" id="PTHR36789:SF1">
    <property type="entry name" value="TRANSMEMBRANE PROTEIN"/>
    <property type="match status" value="1"/>
</dbReference>
<dbReference type="Proteomes" id="UP001054252">
    <property type="component" value="Unassembled WGS sequence"/>
</dbReference>
<reference evidence="2 3" key="1">
    <citation type="journal article" date="2021" name="Commun. Biol.">
        <title>The genome of Shorea leprosula (Dipterocarpaceae) highlights the ecological relevance of drought in aseasonal tropical rainforests.</title>
        <authorList>
            <person name="Ng K.K.S."/>
            <person name="Kobayashi M.J."/>
            <person name="Fawcett J.A."/>
            <person name="Hatakeyama M."/>
            <person name="Paape T."/>
            <person name="Ng C.H."/>
            <person name="Ang C.C."/>
            <person name="Tnah L.H."/>
            <person name="Lee C.T."/>
            <person name="Nishiyama T."/>
            <person name="Sese J."/>
            <person name="O'Brien M.J."/>
            <person name="Copetti D."/>
            <person name="Mohd Noor M.I."/>
            <person name="Ong R.C."/>
            <person name="Putra M."/>
            <person name="Sireger I.Z."/>
            <person name="Indrioko S."/>
            <person name="Kosugi Y."/>
            <person name="Izuno A."/>
            <person name="Isagi Y."/>
            <person name="Lee S.L."/>
            <person name="Shimizu K.K."/>
        </authorList>
    </citation>
    <scope>NUCLEOTIDE SEQUENCE [LARGE SCALE GENOMIC DNA]</scope>
    <source>
        <strain evidence="2">214</strain>
    </source>
</reference>
<protein>
    <submittedName>
        <fullName evidence="2">Uncharacterized protein</fullName>
    </submittedName>
</protein>
<keyword evidence="1" id="KW-1133">Transmembrane helix</keyword>
<sequence>MLGFSRLTCISPPRIPGISQRPTYLLPHDSCSPFLKTQFRIPSSPSRFALFAQSGNNDLIKESGEKERPSGFVNGDVGDFDSKKDRRPVFNFRRGDLLDPDPENILAVGLTGLLGWASAQVLWQLFFISVAILVAALLIFILITLLLNELGDVVNYELKMNWEML</sequence>
<dbReference type="EMBL" id="BPVZ01000136">
    <property type="protein sequence ID" value="GKV39778.1"/>
    <property type="molecule type" value="Genomic_DNA"/>
</dbReference>
<accession>A0AAV5LRH8</accession>
<organism evidence="2 3">
    <name type="scientific">Rubroshorea leprosula</name>
    <dbReference type="NCBI Taxonomy" id="152421"/>
    <lineage>
        <taxon>Eukaryota</taxon>
        <taxon>Viridiplantae</taxon>
        <taxon>Streptophyta</taxon>
        <taxon>Embryophyta</taxon>
        <taxon>Tracheophyta</taxon>
        <taxon>Spermatophyta</taxon>
        <taxon>Magnoliopsida</taxon>
        <taxon>eudicotyledons</taxon>
        <taxon>Gunneridae</taxon>
        <taxon>Pentapetalae</taxon>
        <taxon>rosids</taxon>
        <taxon>malvids</taxon>
        <taxon>Malvales</taxon>
        <taxon>Dipterocarpaceae</taxon>
        <taxon>Rubroshorea</taxon>
    </lineage>
</organism>
<dbReference type="AlphaFoldDB" id="A0AAV5LRH8"/>
<evidence type="ECO:0000256" key="1">
    <source>
        <dbReference type="SAM" id="Phobius"/>
    </source>
</evidence>
<evidence type="ECO:0000313" key="3">
    <source>
        <dbReference type="Proteomes" id="UP001054252"/>
    </source>
</evidence>